<dbReference type="PANTHER" id="PTHR39267:SF1">
    <property type="entry name" value="SURVIVAL MOTOR NEURON PROTEIN"/>
    <property type="match status" value="1"/>
</dbReference>
<dbReference type="Proteomes" id="UP000310066">
    <property type="component" value="Unassembled WGS sequence"/>
</dbReference>
<gene>
    <name evidence="8" type="ORF">B0A54_01226</name>
</gene>
<evidence type="ECO:0000256" key="2">
    <source>
        <dbReference type="ARBA" id="ARBA00005371"/>
    </source>
</evidence>
<dbReference type="Pfam" id="PF20635">
    <property type="entry name" value="SMN_YG-box"/>
    <property type="match status" value="1"/>
</dbReference>
<evidence type="ECO:0000256" key="5">
    <source>
        <dbReference type="ARBA" id="ARBA00023242"/>
    </source>
</evidence>
<organism evidence="8 9">
    <name type="scientific">Friedmanniomyces endolithicus</name>
    <dbReference type="NCBI Taxonomy" id="329885"/>
    <lineage>
        <taxon>Eukaryota</taxon>
        <taxon>Fungi</taxon>
        <taxon>Dikarya</taxon>
        <taxon>Ascomycota</taxon>
        <taxon>Pezizomycotina</taxon>
        <taxon>Dothideomycetes</taxon>
        <taxon>Dothideomycetidae</taxon>
        <taxon>Mycosphaerellales</taxon>
        <taxon>Teratosphaeriaceae</taxon>
        <taxon>Friedmanniomyces</taxon>
    </lineage>
</organism>
<reference evidence="8 9" key="1">
    <citation type="submission" date="2017-03" db="EMBL/GenBank/DDBJ databases">
        <title>Genomes of endolithic fungi from Antarctica.</title>
        <authorList>
            <person name="Coleine C."/>
            <person name="Masonjones S."/>
            <person name="Stajich J.E."/>
        </authorList>
    </citation>
    <scope>NUCLEOTIDE SEQUENCE [LARGE SCALE GENOMIC DNA]</scope>
    <source>
        <strain evidence="8 9">CCFEE 5311</strain>
    </source>
</reference>
<dbReference type="InterPro" id="IPR049481">
    <property type="entry name" value="SMN_G2-BD"/>
</dbReference>
<dbReference type="InterPro" id="IPR047313">
    <property type="entry name" value="SMN_C"/>
</dbReference>
<evidence type="ECO:0000313" key="8">
    <source>
        <dbReference type="EMBL" id="TKA49150.1"/>
    </source>
</evidence>
<feature type="region of interest" description="Disordered" evidence="6">
    <location>
        <begin position="68"/>
        <end position="105"/>
    </location>
</feature>
<feature type="compositionally biased region" description="Low complexity" evidence="6">
    <location>
        <begin position="72"/>
        <end position="105"/>
    </location>
</feature>
<dbReference type="PANTHER" id="PTHR39267">
    <property type="entry name" value="SURVIVAL MOTOR NEURON-LIKE PROTEIN 1"/>
    <property type="match status" value="1"/>
</dbReference>
<proteinExistence type="inferred from homology"/>
<dbReference type="Gene3D" id="3.40.190.10">
    <property type="entry name" value="Periplasmic binding protein-like II"/>
    <property type="match status" value="1"/>
</dbReference>
<keyword evidence="4" id="KW-0508">mRNA splicing</keyword>
<dbReference type="AlphaFoldDB" id="A0A4U0VIS5"/>
<name>A0A4U0VIS5_9PEZI</name>
<dbReference type="CDD" id="cd22852">
    <property type="entry name" value="SMN_C"/>
    <property type="match status" value="1"/>
</dbReference>
<dbReference type="CDD" id="cd22851">
    <property type="entry name" value="SMN_N"/>
    <property type="match status" value="1"/>
</dbReference>
<keyword evidence="3" id="KW-0507">mRNA processing</keyword>
<dbReference type="GO" id="GO:0008380">
    <property type="term" value="P:RNA splicing"/>
    <property type="evidence" value="ECO:0007669"/>
    <property type="project" value="UniProtKB-KW"/>
</dbReference>
<dbReference type="GO" id="GO:0006397">
    <property type="term" value="P:mRNA processing"/>
    <property type="evidence" value="ECO:0007669"/>
    <property type="project" value="UniProtKB-KW"/>
</dbReference>
<dbReference type="Pfam" id="PF20636">
    <property type="entry name" value="SMN_G2-BD"/>
    <property type="match status" value="1"/>
</dbReference>
<dbReference type="GO" id="GO:0005634">
    <property type="term" value="C:nucleus"/>
    <property type="evidence" value="ECO:0007669"/>
    <property type="project" value="UniProtKB-SubCell"/>
</dbReference>
<dbReference type="EMBL" id="NAJP01000002">
    <property type="protein sequence ID" value="TKA49150.1"/>
    <property type="molecule type" value="Genomic_DNA"/>
</dbReference>
<dbReference type="InterPro" id="IPR040424">
    <property type="entry name" value="Smn1"/>
</dbReference>
<evidence type="ECO:0000256" key="6">
    <source>
        <dbReference type="SAM" id="MobiDB-lite"/>
    </source>
</evidence>
<comment type="similarity">
    <text evidence="2">Belongs to the SMN family.</text>
</comment>
<dbReference type="OrthoDB" id="197400at2759"/>
<evidence type="ECO:0000256" key="4">
    <source>
        <dbReference type="ARBA" id="ARBA00023187"/>
    </source>
</evidence>
<accession>A0A4U0VIS5</accession>
<evidence type="ECO:0000256" key="3">
    <source>
        <dbReference type="ARBA" id="ARBA00022664"/>
    </source>
</evidence>
<keyword evidence="5" id="KW-0539">Nucleus</keyword>
<sequence>MAKKASHAEIWDDSALVTSWNEALAEYKKYHSLAARGEKVEVVLDKAENQDGELDASEDAVVEAQFPVEEATGTNGTTNNGVAPAPTASPTARPAASPPAAAAAAMQDEPLKNVMMSWYYAGYYTGLYEGQQKASTGMQPEGG</sequence>
<comment type="caution">
    <text evidence="8">The sequence shown here is derived from an EMBL/GenBank/DDBJ whole genome shotgun (WGS) entry which is preliminary data.</text>
</comment>
<feature type="domain" description="Survival Motor Neuron Gemin2-binding" evidence="7">
    <location>
        <begin position="7"/>
        <end position="31"/>
    </location>
</feature>
<evidence type="ECO:0000259" key="7">
    <source>
        <dbReference type="Pfam" id="PF20636"/>
    </source>
</evidence>
<comment type="subcellular location">
    <subcellularLocation>
        <location evidence="1">Nucleus</location>
    </subcellularLocation>
</comment>
<protein>
    <recommendedName>
        <fullName evidence="7">Survival Motor Neuron Gemin2-binding domain-containing protein</fullName>
    </recommendedName>
</protein>
<evidence type="ECO:0000313" key="9">
    <source>
        <dbReference type="Proteomes" id="UP000310066"/>
    </source>
</evidence>
<evidence type="ECO:0000256" key="1">
    <source>
        <dbReference type="ARBA" id="ARBA00004123"/>
    </source>
</evidence>
<dbReference type="STRING" id="329885.A0A4U0VIS5"/>